<keyword evidence="4 9" id="KW-0489">Methyltransferase</keyword>
<sequence length="296" mass="33280">MEMNDIATPTRTRELLNKYGFKFKKSLGQNFLVDPNVIRNIIDAAGIDETCGVIEIGPGMGSLTEQLARKAKCVLAFEIDQRLIPILGDTLSSYDNVTVINEDILKANVKAAIDEHLSDCDDIFVVANLPYYITTPILMGLLEQHLPINSYVVMMQKEVGERLTAGPSTKAYGSLSIAIQYYTDVKRVMIVPKGVFMPPPNVDSLVVKLTTLPEPRVKVDDEKLYFKLTRGAFVQRRKTILNNYMSLFPNSKEYKDDIIAWLEESNIAPSRRGESLSLEEFARLANNIKNYPQIVI</sequence>
<dbReference type="Gene3D" id="1.10.8.100">
    <property type="entry name" value="Ribosomal RNA adenine dimethylase-like, domain 2"/>
    <property type="match status" value="1"/>
</dbReference>
<evidence type="ECO:0000259" key="11">
    <source>
        <dbReference type="SMART" id="SM00650"/>
    </source>
</evidence>
<comment type="similarity">
    <text evidence="9">Belongs to the class I-like SAM-binding methyltransferase superfamily. rRNA adenine N(6)-methyltransferase family. RsmA subfamily.</text>
</comment>
<keyword evidence="7 9" id="KW-0694">RNA-binding</keyword>
<dbReference type="GO" id="GO:0052908">
    <property type="term" value="F:16S rRNA (adenine(1518)-N(6)/adenine(1519)-N(6))-dimethyltransferase activity"/>
    <property type="evidence" value="ECO:0007669"/>
    <property type="project" value="UniProtKB-EC"/>
</dbReference>
<dbReference type="SMART" id="SM00650">
    <property type="entry name" value="rADc"/>
    <property type="match status" value="1"/>
</dbReference>
<evidence type="ECO:0000313" key="13">
    <source>
        <dbReference type="Proteomes" id="UP000249808"/>
    </source>
</evidence>
<dbReference type="PROSITE" id="PS51689">
    <property type="entry name" value="SAM_RNA_A_N6_MT"/>
    <property type="match status" value="1"/>
</dbReference>
<dbReference type="InterPro" id="IPR029063">
    <property type="entry name" value="SAM-dependent_MTases_sf"/>
</dbReference>
<dbReference type="HAMAP" id="MF_00607">
    <property type="entry name" value="16SrRNA_methyltr_A"/>
    <property type="match status" value="1"/>
</dbReference>
<keyword evidence="3 9" id="KW-0698">rRNA processing</keyword>
<dbReference type="InterPro" id="IPR020598">
    <property type="entry name" value="rRNA_Ade_methylase_Trfase_N"/>
</dbReference>
<keyword evidence="13" id="KW-1185">Reference proteome</keyword>
<evidence type="ECO:0000256" key="9">
    <source>
        <dbReference type="HAMAP-Rule" id="MF_00607"/>
    </source>
</evidence>
<feature type="binding site" evidence="9 10">
    <location>
        <position position="57"/>
    </location>
    <ligand>
        <name>S-adenosyl-L-methionine</name>
        <dbReference type="ChEBI" id="CHEBI:59789"/>
    </ligand>
</feature>
<organism evidence="12 13">
    <name type="scientific">Macrococcus epidermidis</name>
    <dbReference type="NCBI Taxonomy" id="1902580"/>
    <lineage>
        <taxon>Bacteria</taxon>
        <taxon>Bacillati</taxon>
        <taxon>Bacillota</taxon>
        <taxon>Bacilli</taxon>
        <taxon>Bacillales</taxon>
        <taxon>Staphylococcaceae</taxon>
        <taxon>Macrococcus</taxon>
    </lineage>
</organism>
<evidence type="ECO:0000256" key="2">
    <source>
        <dbReference type="ARBA" id="ARBA00022490"/>
    </source>
</evidence>
<proteinExistence type="inferred from homology"/>
<feature type="binding site" evidence="9 10">
    <location>
        <position position="30"/>
    </location>
    <ligand>
        <name>S-adenosyl-L-methionine</name>
        <dbReference type="ChEBI" id="CHEBI:59789"/>
    </ligand>
</feature>
<reference evidence="12 13" key="1">
    <citation type="journal article" date="2018" name="Front. Microbiol.">
        <title>Description and Comparative Genomics of Macrococcus caseolyticus subsp. hominis subsp. nov., Macrococcus goetzii sp. nov., Macrococcus epidermidis sp. nov., and Macrococcus bohemicus sp. nov., Novel Macrococci From Human Clinical Material With Virulence Potential and Suspected Uptake of Foreign DNA by Natural Transformation.</title>
        <authorList>
            <person name="Maslanova I."/>
            <person name="Wertheimer Z."/>
            <person name="Sedlacek I."/>
            <person name="Svec P."/>
            <person name="Indrakova A."/>
            <person name="Kovarovic V."/>
            <person name="Schumann P."/>
            <person name="Sproer C."/>
            <person name="Kralova S."/>
            <person name="Sedo O."/>
            <person name="Kristofova L."/>
            <person name="Vrbovska V."/>
            <person name="Fuzik T."/>
            <person name="Petras P."/>
            <person name="Zdrahal Z."/>
            <person name="Ruzickova V."/>
            <person name="Doskar J."/>
            <person name="Pantucek R."/>
        </authorList>
    </citation>
    <scope>NUCLEOTIDE SEQUENCE [LARGE SCALE GENOMIC DNA]</scope>
    <source>
        <strain evidence="12 13">01/688</strain>
    </source>
</reference>
<keyword evidence="2 9" id="KW-0963">Cytoplasm</keyword>
<evidence type="ECO:0000256" key="7">
    <source>
        <dbReference type="ARBA" id="ARBA00022884"/>
    </source>
</evidence>
<dbReference type="SUPFAM" id="SSF53335">
    <property type="entry name" value="S-adenosyl-L-methionine-dependent methyltransferases"/>
    <property type="match status" value="1"/>
</dbReference>
<dbReference type="GO" id="GO:0003723">
    <property type="term" value="F:RNA binding"/>
    <property type="evidence" value="ECO:0007669"/>
    <property type="project" value="UniProtKB-UniRule"/>
</dbReference>
<evidence type="ECO:0000256" key="4">
    <source>
        <dbReference type="ARBA" id="ARBA00022603"/>
    </source>
</evidence>
<keyword evidence="5 9" id="KW-0808">Transferase</keyword>
<evidence type="ECO:0000256" key="8">
    <source>
        <dbReference type="ARBA" id="ARBA00049167"/>
    </source>
</evidence>
<dbReference type="Proteomes" id="UP000249808">
    <property type="component" value="Unassembled WGS sequence"/>
</dbReference>
<dbReference type="Pfam" id="PF00398">
    <property type="entry name" value="RrnaAD"/>
    <property type="match status" value="1"/>
</dbReference>
<dbReference type="NCBIfam" id="TIGR00755">
    <property type="entry name" value="ksgA"/>
    <property type="match status" value="1"/>
</dbReference>
<dbReference type="PROSITE" id="PS01131">
    <property type="entry name" value="RRNA_A_DIMETH"/>
    <property type="match status" value="1"/>
</dbReference>
<comment type="function">
    <text evidence="9">Specifically dimethylates two adjacent adenosines (A1518 and A1519) in the loop of a conserved hairpin near the 3'-end of 16S rRNA in the 30S particle. May play a critical role in biogenesis of 30S subunits.</text>
</comment>
<evidence type="ECO:0000256" key="5">
    <source>
        <dbReference type="ARBA" id="ARBA00022679"/>
    </source>
</evidence>
<feature type="domain" description="Ribosomal RNA adenine methylase transferase N-terminal" evidence="11">
    <location>
        <begin position="37"/>
        <end position="213"/>
    </location>
</feature>
<comment type="subcellular location">
    <subcellularLocation>
        <location evidence="9">Cytoplasm</location>
    </subcellularLocation>
</comment>
<keyword evidence="6 9" id="KW-0949">S-adenosyl-L-methionine</keyword>
<evidence type="ECO:0000256" key="10">
    <source>
        <dbReference type="PROSITE-ProRule" id="PRU01026"/>
    </source>
</evidence>
<dbReference type="FunFam" id="3.40.50.150:FF:000023">
    <property type="entry name" value="Ribosomal RNA small subunit methyltransferase A"/>
    <property type="match status" value="1"/>
</dbReference>
<dbReference type="PANTHER" id="PTHR11727">
    <property type="entry name" value="DIMETHYLADENOSINE TRANSFERASE"/>
    <property type="match status" value="1"/>
</dbReference>
<protein>
    <recommendedName>
        <fullName evidence="9">Ribosomal RNA small subunit methyltransferase A</fullName>
        <ecNumber evidence="9">2.1.1.182</ecNumber>
    </recommendedName>
    <alternativeName>
        <fullName evidence="9">16S rRNA (adenine(1518)-N(6)/adenine(1519)-N(6))-dimethyltransferase</fullName>
    </alternativeName>
    <alternativeName>
        <fullName evidence="9">16S rRNA dimethyladenosine transferase</fullName>
    </alternativeName>
    <alternativeName>
        <fullName evidence="9">16S rRNA dimethylase</fullName>
    </alternativeName>
    <alternativeName>
        <fullName evidence="9">S-adenosylmethionine-6-N', N'-adenosyl(rRNA) dimethyltransferase</fullName>
    </alternativeName>
</protein>
<dbReference type="EC" id="2.1.1.182" evidence="9"/>
<feature type="binding site" evidence="9 10">
    <location>
        <position position="128"/>
    </location>
    <ligand>
        <name>S-adenosyl-L-methionine</name>
        <dbReference type="ChEBI" id="CHEBI:59789"/>
    </ligand>
</feature>
<comment type="catalytic activity">
    <reaction evidence="9">
        <text>adenosine(1518)/adenosine(1519) in 16S rRNA + 4 S-adenosyl-L-methionine = N(6)-dimethyladenosine(1518)/N(6)-dimethyladenosine(1519) in 16S rRNA + 4 S-adenosyl-L-homocysteine + 4 H(+)</text>
        <dbReference type="Rhea" id="RHEA:19609"/>
        <dbReference type="Rhea" id="RHEA-COMP:10232"/>
        <dbReference type="Rhea" id="RHEA-COMP:10233"/>
        <dbReference type="ChEBI" id="CHEBI:15378"/>
        <dbReference type="ChEBI" id="CHEBI:57856"/>
        <dbReference type="ChEBI" id="CHEBI:59789"/>
        <dbReference type="ChEBI" id="CHEBI:74411"/>
        <dbReference type="ChEBI" id="CHEBI:74493"/>
        <dbReference type="EC" id="2.1.1.182"/>
    </reaction>
</comment>
<dbReference type="CDD" id="cd02440">
    <property type="entry name" value="AdoMet_MTases"/>
    <property type="match status" value="1"/>
</dbReference>
<comment type="catalytic activity">
    <reaction evidence="8">
        <text>adenosine(2085) in 23S rRNA + 2 S-adenosyl-L-methionine = N(6)-dimethyladenosine(2085) in 23S rRNA + 2 S-adenosyl-L-homocysteine + 2 H(+)</text>
        <dbReference type="Rhea" id="RHEA:42784"/>
        <dbReference type="Rhea" id="RHEA-COMP:10237"/>
        <dbReference type="Rhea" id="RHEA-COMP:10238"/>
        <dbReference type="ChEBI" id="CHEBI:15378"/>
        <dbReference type="ChEBI" id="CHEBI:57856"/>
        <dbReference type="ChEBI" id="CHEBI:59789"/>
        <dbReference type="ChEBI" id="CHEBI:74411"/>
        <dbReference type="ChEBI" id="CHEBI:74493"/>
        <dbReference type="EC" id="2.1.1.184"/>
    </reaction>
</comment>
<comment type="caution">
    <text evidence="12">The sequence shown here is derived from an EMBL/GenBank/DDBJ whole genome shotgun (WGS) entry which is preliminary data.</text>
</comment>
<feature type="binding site" evidence="9 10">
    <location>
        <position position="32"/>
    </location>
    <ligand>
        <name>S-adenosyl-L-methionine</name>
        <dbReference type="ChEBI" id="CHEBI:59789"/>
    </ligand>
</feature>
<gene>
    <name evidence="9" type="primary">rsmA</name>
    <name evidence="9" type="synonym">ksgA</name>
    <name evidence="12" type="ORF">BHU61_12725</name>
</gene>
<feature type="binding site" evidence="9 10">
    <location>
        <position position="78"/>
    </location>
    <ligand>
        <name>S-adenosyl-L-methionine</name>
        <dbReference type="ChEBI" id="CHEBI:59789"/>
    </ligand>
</feature>
<dbReference type="InterPro" id="IPR011530">
    <property type="entry name" value="rRNA_adenine_dimethylase"/>
</dbReference>
<dbReference type="RefSeq" id="WP_111717422.1">
    <property type="nucleotide sequence ID" value="NZ_JBHSSR010000007.1"/>
</dbReference>
<evidence type="ECO:0000256" key="1">
    <source>
        <dbReference type="ARBA" id="ARBA00003100"/>
    </source>
</evidence>
<dbReference type="InterPro" id="IPR023165">
    <property type="entry name" value="rRNA_Ade_diMease-like_C"/>
</dbReference>
<dbReference type="EMBL" id="PZJH01000011">
    <property type="protein sequence ID" value="RAK43661.1"/>
    <property type="molecule type" value="Genomic_DNA"/>
</dbReference>
<dbReference type="AlphaFoldDB" id="A0A327ZMK7"/>
<dbReference type="GO" id="GO:0005829">
    <property type="term" value="C:cytosol"/>
    <property type="evidence" value="ECO:0007669"/>
    <property type="project" value="TreeGrafter"/>
</dbReference>
<dbReference type="PANTHER" id="PTHR11727:SF7">
    <property type="entry name" value="DIMETHYLADENOSINE TRANSFERASE-RELATED"/>
    <property type="match status" value="1"/>
</dbReference>
<dbReference type="InterPro" id="IPR020596">
    <property type="entry name" value="rRNA_Ade_Mease_Trfase_CS"/>
</dbReference>
<evidence type="ECO:0000256" key="6">
    <source>
        <dbReference type="ARBA" id="ARBA00022691"/>
    </source>
</evidence>
<dbReference type="GO" id="GO:0052910">
    <property type="term" value="F:23S rRNA (adenine(2085)-N(6))-dimethyltransferase activity"/>
    <property type="evidence" value="ECO:0007669"/>
    <property type="project" value="UniProtKB-EC"/>
</dbReference>
<dbReference type="InterPro" id="IPR001737">
    <property type="entry name" value="KsgA/Erm"/>
</dbReference>
<evidence type="ECO:0000256" key="3">
    <source>
        <dbReference type="ARBA" id="ARBA00022552"/>
    </source>
</evidence>
<accession>A0A327ZMK7</accession>
<name>A0A327ZMK7_9STAP</name>
<comment type="function">
    <text evidence="1">This protein produces a dimethylation of the adenine residue at position 2085 in 23S rRNA, resulting in reduced affinity between ribosomes and macrolide-lincosamide-streptogramin B antibiotics.</text>
</comment>
<dbReference type="Gene3D" id="3.40.50.150">
    <property type="entry name" value="Vaccinia Virus protein VP39"/>
    <property type="match status" value="1"/>
</dbReference>
<evidence type="ECO:0000313" key="12">
    <source>
        <dbReference type="EMBL" id="RAK43661.1"/>
    </source>
</evidence>
<feature type="binding site" evidence="9 10">
    <location>
        <position position="103"/>
    </location>
    <ligand>
        <name>S-adenosyl-L-methionine</name>
        <dbReference type="ChEBI" id="CHEBI:59789"/>
    </ligand>
</feature>